<dbReference type="InterPro" id="IPR018639">
    <property type="entry name" value="DUF2062"/>
</dbReference>
<feature type="transmembrane region" description="Helical" evidence="1">
    <location>
        <begin position="79"/>
        <end position="100"/>
    </location>
</feature>
<keyword evidence="1" id="KW-0812">Transmembrane</keyword>
<evidence type="ECO:0000259" key="2">
    <source>
        <dbReference type="Pfam" id="PF09835"/>
    </source>
</evidence>
<protein>
    <submittedName>
        <fullName evidence="3">DUF2062 domain-containing protein</fullName>
    </submittedName>
</protein>
<reference evidence="4" key="1">
    <citation type="submission" date="2018-04" db="EMBL/GenBank/DDBJ databases">
        <title>Complete genome of Antarctic heterotrophic bacterium Hymenobacter nivis.</title>
        <authorList>
            <person name="Terashima M."/>
        </authorList>
    </citation>
    <scope>NUCLEOTIDE SEQUENCE [LARGE SCALE GENOMIC DNA]</scope>
    <source>
        <strain evidence="4">NBRC 111535</strain>
    </source>
</reference>
<feature type="transmembrane region" description="Helical" evidence="1">
    <location>
        <begin position="144"/>
        <end position="162"/>
    </location>
</feature>
<dbReference type="PANTHER" id="PTHR35102:SF1">
    <property type="entry name" value="E3 UBIQUITIN-PROTEIN LIGASE"/>
    <property type="match status" value="1"/>
</dbReference>
<evidence type="ECO:0000256" key="1">
    <source>
        <dbReference type="SAM" id="Phobius"/>
    </source>
</evidence>
<name>A0A2Z3GVA8_9BACT</name>
<evidence type="ECO:0000313" key="4">
    <source>
        <dbReference type="Proteomes" id="UP000245999"/>
    </source>
</evidence>
<dbReference type="Pfam" id="PF09835">
    <property type="entry name" value="DUF2062"/>
    <property type="match status" value="1"/>
</dbReference>
<proteinExistence type="predicted"/>
<evidence type="ECO:0000313" key="3">
    <source>
        <dbReference type="EMBL" id="AWM32630.1"/>
    </source>
</evidence>
<sequence>MTVVFSSPAPPPPEGPAARPGWLRRVLLDPLLNLLKAGLSPGQLALTVGLGAALGVAPTFGLTTLIATGVALRLRLNVAALQLVCHLLTPVQLLLLLPLLRYGGELLGQGNALSRFTLSQLQYQVRHEPLALLRLLWRAELGGLLIWAVAAVPVVALLYFGLRPVFRRVVRKQEAAEALTVTSVAEQ</sequence>
<keyword evidence="1" id="KW-0472">Membrane</keyword>
<keyword evidence="1" id="KW-1133">Transmembrane helix</keyword>
<dbReference type="Proteomes" id="UP000245999">
    <property type="component" value="Chromosome"/>
</dbReference>
<dbReference type="AlphaFoldDB" id="A0A2Z3GVA8"/>
<feature type="domain" description="DUF2062" evidence="2">
    <location>
        <begin position="29"/>
        <end position="173"/>
    </location>
</feature>
<organism evidence="3 4">
    <name type="scientific">Hymenobacter nivis</name>
    <dbReference type="NCBI Taxonomy" id="1850093"/>
    <lineage>
        <taxon>Bacteria</taxon>
        <taxon>Pseudomonadati</taxon>
        <taxon>Bacteroidota</taxon>
        <taxon>Cytophagia</taxon>
        <taxon>Cytophagales</taxon>
        <taxon>Hymenobacteraceae</taxon>
        <taxon>Hymenobacter</taxon>
    </lineage>
</organism>
<dbReference type="KEGG" id="hnv:DDQ68_07430"/>
<accession>A0A2Z3GVA8</accession>
<keyword evidence="4" id="KW-1185">Reference proteome</keyword>
<feature type="transmembrane region" description="Helical" evidence="1">
    <location>
        <begin position="44"/>
        <end position="67"/>
    </location>
</feature>
<dbReference type="PANTHER" id="PTHR35102">
    <property type="entry name" value="E3 UBIQUITIN-PROTEIN LIGASE"/>
    <property type="match status" value="1"/>
</dbReference>
<dbReference type="EMBL" id="CP029145">
    <property type="protein sequence ID" value="AWM32630.1"/>
    <property type="molecule type" value="Genomic_DNA"/>
</dbReference>
<gene>
    <name evidence="3" type="ORF">DDQ68_07430</name>
</gene>
<dbReference type="RefSeq" id="WP_109655730.1">
    <property type="nucleotide sequence ID" value="NZ_CP029145.1"/>
</dbReference>